<keyword evidence="1" id="KW-0472">Membrane</keyword>
<dbReference type="GeneID" id="19957493"/>
<keyword evidence="3" id="KW-1185">Reference proteome</keyword>
<keyword evidence="1" id="KW-1133">Transmembrane helix</keyword>
<reference evidence="2 3" key="1">
    <citation type="submission" date="2012-04" db="EMBL/GenBank/DDBJ databases">
        <title>The Genome Sequence of Saprolegnia declina VS20.</title>
        <authorList>
            <consortium name="The Broad Institute Genome Sequencing Platform"/>
            <person name="Russ C."/>
            <person name="Nusbaum C."/>
            <person name="Tyler B."/>
            <person name="van West P."/>
            <person name="Dieguez-Uribeondo J."/>
            <person name="de Bruijn I."/>
            <person name="Tripathy S."/>
            <person name="Jiang R."/>
            <person name="Young S.K."/>
            <person name="Zeng Q."/>
            <person name="Gargeya S."/>
            <person name="Fitzgerald M."/>
            <person name="Haas B."/>
            <person name="Abouelleil A."/>
            <person name="Alvarado L."/>
            <person name="Arachchi H.M."/>
            <person name="Berlin A."/>
            <person name="Chapman S.B."/>
            <person name="Goldberg J."/>
            <person name="Griggs A."/>
            <person name="Gujja S."/>
            <person name="Hansen M."/>
            <person name="Howarth C."/>
            <person name="Imamovic A."/>
            <person name="Larimer J."/>
            <person name="McCowen C."/>
            <person name="Montmayeur A."/>
            <person name="Murphy C."/>
            <person name="Neiman D."/>
            <person name="Pearson M."/>
            <person name="Priest M."/>
            <person name="Roberts A."/>
            <person name="Saif S."/>
            <person name="Shea T."/>
            <person name="Sisk P."/>
            <person name="Sykes S."/>
            <person name="Wortman J."/>
            <person name="Nusbaum C."/>
            <person name="Birren B."/>
        </authorList>
    </citation>
    <scope>NUCLEOTIDE SEQUENCE [LARGE SCALE GENOMIC DNA]</scope>
    <source>
        <strain evidence="2 3">VS20</strain>
    </source>
</reference>
<name>T0PSY7_SAPDV</name>
<dbReference type="RefSeq" id="XP_008621206.1">
    <property type="nucleotide sequence ID" value="XM_008622984.1"/>
</dbReference>
<proteinExistence type="predicted"/>
<evidence type="ECO:0000256" key="1">
    <source>
        <dbReference type="SAM" id="Phobius"/>
    </source>
</evidence>
<evidence type="ECO:0000313" key="3">
    <source>
        <dbReference type="Proteomes" id="UP000030762"/>
    </source>
</evidence>
<feature type="transmembrane region" description="Helical" evidence="1">
    <location>
        <begin position="661"/>
        <end position="683"/>
    </location>
</feature>
<keyword evidence="1" id="KW-0812">Transmembrane</keyword>
<feature type="transmembrane region" description="Helical" evidence="1">
    <location>
        <begin position="487"/>
        <end position="514"/>
    </location>
</feature>
<organism evidence="2 3">
    <name type="scientific">Saprolegnia diclina (strain VS20)</name>
    <dbReference type="NCBI Taxonomy" id="1156394"/>
    <lineage>
        <taxon>Eukaryota</taxon>
        <taxon>Sar</taxon>
        <taxon>Stramenopiles</taxon>
        <taxon>Oomycota</taxon>
        <taxon>Saprolegniomycetes</taxon>
        <taxon>Saprolegniales</taxon>
        <taxon>Saprolegniaceae</taxon>
        <taxon>Saprolegnia</taxon>
    </lineage>
</organism>
<dbReference type="AlphaFoldDB" id="T0PSY7"/>
<dbReference type="EMBL" id="JH767283">
    <property type="protein sequence ID" value="EQC25356.1"/>
    <property type="molecule type" value="Genomic_DNA"/>
</dbReference>
<sequence>MQYTTLTSLGTAVDALRRLNPCLAPWVFTAYCYLDFGGVYEMAASTARQARCHTHLRSNAAVYMASLLRNVAWTQWDACWGDAFHSAFGAFLQQSSAGHSLLASFRAPRGSIADEVDLWRRHGLDIYALQWQNFKSIGLTNTYSVENALGVAYPFTLQHSNGQFRLESQTTFKFYWSLANDFYSAMATNTSQSLLRASPTFRYANQSLEDVYLKNGTFLQSPLDAGFTAVRAFLGPFGTIDTKYVPVPRTVRLAARDVWTAVAAHRASSRSNQEAYAAINVSFLTSMVPVSWLDLGFYSGGGSLLCPASSLQSSSPISVGLQRLFLFERTCSGGSLAAMYVQIPKQVVFASLFAGLSPTTNLTSLYRQVPGADVDCEAMLRTTLAGTATLDRNATQMATVHATLLGLNIALMQYGMDSAALAPMTLYTSPLLDDEFRFFGYALIHDWICDWRDVVSFTGDTGTLTLLSDLVLRTVEPVQSAELCSAYALYAFAVVQYVTLAIASLAGLTGIYILASRGHIEGTLKLSRVGGIVWVGRPLLLVRSFTALCLLSTATLSLETTGFLTYFKSEVPPTLSTCLAASEVTWLAGIVNDIGLPLTQEHSARYVTLHSVLVLAIAASVSSLQPVADTAEMDLQCSSPALDYQVTCSTARIAIGLYDRLLFILGTVFVSNALAFGLVRVFWPVKTNDARRSKSFMLTAGAKFLFKHDEWFYHDVYYMDRASALLNGLVTLTVRSQLLLFDVKTWRLYAVRLEANDVPTRLASGVPLHDPSTASVRAIADCHAKHAQGIGHLRPLYP</sequence>
<dbReference type="eggNOG" id="ENOG502SD6V">
    <property type="taxonomic scope" value="Eukaryota"/>
</dbReference>
<dbReference type="Proteomes" id="UP000030762">
    <property type="component" value="Unassembled WGS sequence"/>
</dbReference>
<dbReference type="InParanoid" id="T0PSY7"/>
<dbReference type="VEuPathDB" id="FungiDB:SDRG_16766"/>
<dbReference type="OMA" id="CHAKHAQ"/>
<evidence type="ECO:0000313" key="2">
    <source>
        <dbReference type="EMBL" id="EQC25356.1"/>
    </source>
</evidence>
<protein>
    <submittedName>
        <fullName evidence="2">Uncharacterized protein</fullName>
    </submittedName>
</protein>
<accession>T0PSY7</accession>
<gene>
    <name evidence="2" type="ORF">SDRG_16766</name>
</gene>